<evidence type="ECO:0000313" key="3">
    <source>
        <dbReference type="EMBL" id="EAU63766.1"/>
    </source>
</evidence>
<proteinExistence type="inferred from homology"/>
<dbReference type="Gene3D" id="3.40.50.720">
    <property type="entry name" value="NAD(P)-binding Rossmann-like Domain"/>
    <property type="match status" value="1"/>
</dbReference>
<dbReference type="InterPro" id="IPR002347">
    <property type="entry name" value="SDR_fam"/>
</dbReference>
<dbReference type="Pfam" id="PF13561">
    <property type="entry name" value="adh_short_C2"/>
    <property type="match status" value="1"/>
</dbReference>
<dbReference type="InterPro" id="IPR020904">
    <property type="entry name" value="Sc_DH/Rdtase_CS"/>
</dbReference>
<gene>
    <name evidence="3" type="ORF">STIAU_2146</name>
</gene>
<protein>
    <submittedName>
        <fullName evidence="3">NAD-dependent epimerase/dehydratase:Short-chain dehydrogenase/reductase SDR</fullName>
    </submittedName>
</protein>
<dbReference type="PRINTS" id="PR00081">
    <property type="entry name" value="GDHRDH"/>
</dbReference>
<comment type="similarity">
    <text evidence="1">Belongs to the short-chain dehydrogenases/reductases (SDR) family.</text>
</comment>
<name>Q08TG3_STIAD</name>
<dbReference type="EMBL" id="AAMD01000147">
    <property type="protein sequence ID" value="EAU63766.1"/>
    <property type="molecule type" value="Genomic_DNA"/>
</dbReference>
<dbReference type="PRINTS" id="PR00080">
    <property type="entry name" value="SDRFAMILY"/>
</dbReference>
<accession>Q08TG3</accession>
<dbReference type="InterPro" id="IPR036291">
    <property type="entry name" value="NAD(P)-bd_dom_sf"/>
</dbReference>
<dbReference type="GO" id="GO:0032787">
    <property type="term" value="P:monocarboxylic acid metabolic process"/>
    <property type="evidence" value="ECO:0007669"/>
    <property type="project" value="UniProtKB-ARBA"/>
</dbReference>
<feature type="region of interest" description="Disordered" evidence="2">
    <location>
        <begin position="1"/>
        <end position="29"/>
    </location>
</feature>
<organism evidence="3 4">
    <name type="scientific">Stigmatella aurantiaca (strain DW4/3-1)</name>
    <dbReference type="NCBI Taxonomy" id="378806"/>
    <lineage>
        <taxon>Bacteria</taxon>
        <taxon>Pseudomonadati</taxon>
        <taxon>Myxococcota</taxon>
        <taxon>Myxococcia</taxon>
        <taxon>Myxococcales</taxon>
        <taxon>Cystobacterineae</taxon>
        <taxon>Archangiaceae</taxon>
        <taxon>Stigmatella</taxon>
    </lineage>
</organism>
<dbReference type="PANTHER" id="PTHR42879:SF2">
    <property type="entry name" value="3-OXOACYL-[ACYL-CARRIER-PROTEIN] REDUCTASE FABG"/>
    <property type="match status" value="1"/>
</dbReference>
<evidence type="ECO:0000256" key="2">
    <source>
        <dbReference type="SAM" id="MobiDB-lite"/>
    </source>
</evidence>
<sequence>MGCPRVGGMRGLVTPSPGAVKPRPGATEAPCSRAGLAILRPMTTPKKTAVVTGASRGIGREVALAFIREGYDVWALARSAEALEELRKEAGEALRPLAVDVANEAAVLEACRTVLQTGAPRVLVNNAGITLSAPLTKTRTEDLNRVMAVNVTAPFIFCRELIPSMVAAGGGRVISIGSITATRGARYTSAYCASKHALLGMTRALAVEYARKGVTVNQVNPGWVETDMFSSAVGSITQATGRTQEQAREALAAMNAMGRIILPHEVAAVCLFLASEAAAGITGAAYAIDGGEPG</sequence>
<evidence type="ECO:0000256" key="1">
    <source>
        <dbReference type="ARBA" id="ARBA00006484"/>
    </source>
</evidence>
<dbReference type="PROSITE" id="PS00061">
    <property type="entry name" value="ADH_SHORT"/>
    <property type="match status" value="1"/>
</dbReference>
<dbReference type="InterPro" id="IPR050259">
    <property type="entry name" value="SDR"/>
</dbReference>
<evidence type="ECO:0000313" key="4">
    <source>
        <dbReference type="Proteomes" id="UP000032702"/>
    </source>
</evidence>
<dbReference type="Proteomes" id="UP000032702">
    <property type="component" value="Unassembled WGS sequence"/>
</dbReference>
<dbReference type="PANTHER" id="PTHR42879">
    <property type="entry name" value="3-OXOACYL-(ACYL-CARRIER-PROTEIN) REDUCTASE"/>
    <property type="match status" value="1"/>
</dbReference>
<dbReference type="FunFam" id="3.40.50.720:FF:000084">
    <property type="entry name" value="Short-chain dehydrogenase reductase"/>
    <property type="match status" value="1"/>
</dbReference>
<reference evidence="3 4" key="1">
    <citation type="submission" date="2006-04" db="EMBL/GenBank/DDBJ databases">
        <authorList>
            <person name="Nierman W.C."/>
        </authorList>
    </citation>
    <scope>NUCLEOTIDE SEQUENCE [LARGE SCALE GENOMIC DNA]</scope>
    <source>
        <strain evidence="3 4">DW4/3-1</strain>
    </source>
</reference>
<dbReference type="AlphaFoldDB" id="Q08TG3"/>
<comment type="caution">
    <text evidence="3">The sequence shown here is derived from an EMBL/GenBank/DDBJ whole genome shotgun (WGS) entry which is preliminary data.</text>
</comment>
<dbReference type="SUPFAM" id="SSF51735">
    <property type="entry name" value="NAD(P)-binding Rossmann-fold domains"/>
    <property type="match status" value="1"/>
</dbReference>
<dbReference type="CDD" id="cd05233">
    <property type="entry name" value="SDR_c"/>
    <property type="match status" value="1"/>
</dbReference>
<dbReference type="PATRIC" id="fig|378806.16.peg.2641"/>